<dbReference type="GO" id="GO:0005886">
    <property type="term" value="C:plasma membrane"/>
    <property type="evidence" value="ECO:0007669"/>
    <property type="project" value="TreeGrafter"/>
</dbReference>
<dbReference type="PANTHER" id="PTHR12489">
    <property type="entry name" value="LIPOMA HMGIC FUSION PARTNER-LIKE PROTEIN"/>
    <property type="match status" value="1"/>
</dbReference>
<dbReference type="GeneID" id="113208765"/>
<dbReference type="PANTHER" id="PTHR12489:SF1">
    <property type="entry name" value="LP10272P"/>
    <property type="match status" value="1"/>
</dbReference>
<feature type="transmembrane region" description="Helical" evidence="5">
    <location>
        <begin position="24"/>
        <end position="45"/>
    </location>
</feature>
<evidence type="ECO:0000256" key="5">
    <source>
        <dbReference type="SAM" id="Phobius"/>
    </source>
</evidence>
<dbReference type="OrthoDB" id="5873721at2759"/>
<comment type="subcellular location">
    <subcellularLocation>
        <location evidence="1">Membrane</location>
        <topology evidence="1">Multi-pass membrane protein</topology>
    </subcellularLocation>
</comment>
<organism evidence="6 7">
    <name type="scientific">Frankliniella occidentalis</name>
    <name type="common">Western flower thrips</name>
    <name type="synonym">Euthrips occidentalis</name>
    <dbReference type="NCBI Taxonomy" id="133901"/>
    <lineage>
        <taxon>Eukaryota</taxon>
        <taxon>Metazoa</taxon>
        <taxon>Ecdysozoa</taxon>
        <taxon>Arthropoda</taxon>
        <taxon>Hexapoda</taxon>
        <taxon>Insecta</taxon>
        <taxon>Pterygota</taxon>
        <taxon>Neoptera</taxon>
        <taxon>Paraneoptera</taxon>
        <taxon>Thysanoptera</taxon>
        <taxon>Terebrantia</taxon>
        <taxon>Thripoidea</taxon>
        <taxon>Thripidae</taxon>
        <taxon>Frankliniella</taxon>
    </lineage>
</organism>
<dbReference type="Gene3D" id="1.20.140.150">
    <property type="match status" value="1"/>
</dbReference>
<name>A0A6J1SLT8_FRAOC</name>
<dbReference type="InterPro" id="IPR019372">
    <property type="entry name" value="LHFPL"/>
</dbReference>
<sequence>MGSKVEYVESSQMYATNYVRNSRAIGVLWGIFTICYAIIGVVAFVTPEWIGDTQDSEYPARFGLWSSCYFRSADAGVPGAVGSAGSAGNSAAASGLTTGAEDCRGRLHELGSIPSPAWRAATIFVGLSVLLAALAIVSMLLFFFLRSTTVFHVCGWMQVLSAVCMIVGVVTYPAGWDAPEVRQTCGPRANRYELGECGLRWAYLLAAIGCLDAAILAALAFILATRHVRLQPEPGYSGSLYKGEVNNGFLGDAQSVSGSRKSLNLHPVLLMPQPQHMGMGPGHLMHPGADTDRFSEFSNRTGRSKSSAYRAEYASSIQNFQL</sequence>
<dbReference type="KEGG" id="foc:113208765"/>
<gene>
    <name evidence="7" type="primary">LOC113208765</name>
</gene>
<dbReference type="GO" id="GO:0007605">
    <property type="term" value="P:sensory perception of sound"/>
    <property type="evidence" value="ECO:0007669"/>
    <property type="project" value="TreeGrafter"/>
</dbReference>
<evidence type="ECO:0000313" key="6">
    <source>
        <dbReference type="Proteomes" id="UP000504606"/>
    </source>
</evidence>
<accession>A0A6J1SLT8</accession>
<evidence type="ECO:0000313" key="7">
    <source>
        <dbReference type="RefSeq" id="XP_026281713.1"/>
    </source>
</evidence>
<reference evidence="7" key="1">
    <citation type="submission" date="2025-08" db="UniProtKB">
        <authorList>
            <consortium name="RefSeq"/>
        </authorList>
    </citation>
    <scope>IDENTIFICATION</scope>
    <source>
        <tissue evidence="7">Whole organism</tissue>
    </source>
</reference>
<dbReference type="AlphaFoldDB" id="A0A6J1SLT8"/>
<keyword evidence="6" id="KW-1185">Reference proteome</keyword>
<keyword evidence="3 5" id="KW-1133">Transmembrane helix</keyword>
<dbReference type="CTD" id="38251"/>
<evidence type="ECO:0000256" key="3">
    <source>
        <dbReference type="ARBA" id="ARBA00022989"/>
    </source>
</evidence>
<dbReference type="Pfam" id="PF10242">
    <property type="entry name" value="L_HMGIC_fpl"/>
    <property type="match status" value="1"/>
</dbReference>
<keyword evidence="2 5" id="KW-0812">Transmembrane</keyword>
<dbReference type="Proteomes" id="UP000504606">
    <property type="component" value="Unplaced"/>
</dbReference>
<proteinExistence type="predicted"/>
<feature type="transmembrane region" description="Helical" evidence="5">
    <location>
        <begin position="201"/>
        <end position="224"/>
    </location>
</feature>
<evidence type="ECO:0000256" key="4">
    <source>
        <dbReference type="ARBA" id="ARBA00023136"/>
    </source>
</evidence>
<feature type="transmembrane region" description="Helical" evidence="5">
    <location>
        <begin position="150"/>
        <end position="172"/>
    </location>
</feature>
<protein>
    <submittedName>
        <fullName evidence="7">LHFPL tetraspan subfamily member 3 protein</fullName>
    </submittedName>
</protein>
<evidence type="ECO:0000256" key="2">
    <source>
        <dbReference type="ARBA" id="ARBA00022692"/>
    </source>
</evidence>
<dbReference type="RefSeq" id="XP_026281713.1">
    <property type="nucleotide sequence ID" value="XM_026425928.2"/>
</dbReference>
<keyword evidence="4 5" id="KW-0472">Membrane</keyword>
<evidence type="ECO:0000256" key="1">
    <source>
        <dbReference type="ARBA" id="ARBA00004141"/>
    </source>
</evidence>
<feature type="transmembrane region" description="Helical" evidence="5">
    <location>
        <begin position="117"/>
        <end position="143"/>
    </location>
</feature>